<feature type="domain" description="Metallo-beta-lactamase" evidence="1">
    <location>
        <begin position="22"/>
        <end position="79"/>
    </location>
</feature>
<dbReference type="InterPro" id="IPR052926">
    <property type="entry name" value="Metallo-beta-lactamase_dom"/>
</dbReference>
<dbReference type="Proteomes" id="UP000184050">
    <property type="component" value="Unassembled WGS sequence"/>
</dbReference>
<dbReference type="STRING" id="1168035.SAMN05444280_12755"/>
<gene>
    <name evidence="2" type="ORF">SAMN05444280_12755</name>
</gene>
<keyword evidence="3" id="KW-1185">Reference proteome</keyword>
<name>A0A1M6LMM5_9BACT</name>
<evidence type="ECO:0000313" key="2">
    <source>
        <dbReference type="EMBL" id="SHJ72481.1"/>
    </source>
</evidence>
<dbReference type="PANTHER" id="PTHR13754">
    <property type="entry name" value="METALLO-BETA-LACTAMASE SUPERFAMILY PROTEIN"/>
    <property type="match status" value="1"/>
</dbReference>
<dbReference type="Gene3D" id="3.60.15.10">
    <property type="entry name" value="Ribonuclease Z/Hydroxyacylglutathione hydrolase-like"/>
    <property type="match status" value="1"/>
</dbReference>
<protein>
    <submittedName>
        <fullName evidence="2">7,8-dihydropterin-6-yl-methyl-4-(Beta-D-ribofuranosyl)aminobenzene 5'-phosphate synthase</fullName>
    </submittedName>
</protein>
<dbReference type="EMBL" id="FQZE01000027">
    <property type="protein sequence ID" value="SHJ72481.1"/>
    <property type="molecule type" value="Genomic_DNA"/>
</dbReference>
<dbReference type="InterPro" id="IPR001279">
    <property type="entry name" value="Metallo-B-lactamas"/>
</dbReference>
<dbReference type="GO" id="GO:0016740">
    <property type="term" value="F:transferase activity"/>
    <property type="evidence" value="ECO:0007669"/>
    <property type="project" value="TreeGrafter"/>
</dbReference>
<dbReference type="SUPFAM" id="SSF56281">
    <property type="entry name" value="Metallo-hydrolase/oxidoreductase"/>
    <property type="match status" value="1"/>
</dbReference>
<evidence type="ECO:0000259" key="1">
    <source>
        <dbReference type="Pfam" id="PF00753"/>
    </source>
</evidence>
<accession>A0A1M6LMM5</accession>
<evidence type="ECO:0000313" key="3">
    <source>
        <dbReference type="Proteomes" id="UP000184050"/>
    </source>
</evidence>
<dbReference type="PANTHER" id="PTHR13754:SF18">
    <property type="entry name" value="7,8-DIHYDROPTERIN-6-METHYL-4-(BETA-D-RIBOFURANOSYL)-AMINOBENZENE-5'-PHOSPHATE SYNTHASE"/>
    <property type="match status" value="1"/>
</dbReference>
<dbReference type="InterPro" id="IPR041712">
    <property type="entry name" value="DHPS-like_MBL-fold"/>
</dbReference>
<dbReference type="OrthoDB" id="9803916at2"/>
<dbReference type="Pfam" id="PF00753">
    <property type="entry name" value="Lactamase_B"/>
    <property type="match status" value="1"/>
</dbReference>
<dbReference type="RefSeq" id="WP_073171753.1">
    <property type="nucleotide sequence ID" value="NZ_FQZE01000027.1"/>
</dbReference>
<sequence length="260" mass="29125">MRITILTENAAGGKLLAEHGISYFIEIDDQKILFDTGHSDVFLKNARQLGIDIEDEVEKVVLSHGHWDHGDGLKHLQNKKLITHPGAFIHRFRKRDLSPVGLSVGKKSLQKNFSITETGEPLQITEHLWYLGEIPRNNDFEAQSTSFVDDFQHDDLIPDDSALAAVVKNRLIVITGCSHSGICNISEHAKKVTGISDVRAVLGGFHLKHNDEQTRKTIEYFKNERVDEIFPSHCTELPALAAFHAAFGNPQLKTGMLLEF</sequence>
<dbReference type="CDD" id="cd07713">
    <property type="entry name" value="DHPS-like_MBL-fold"/>
    <property type="match status" value="1"/>
</dbReference>
<dbReference type="InterPro" id="IPR036866">
    <property type="entry name" value="RibonucZ/Hydroxyglut_hydro"/>
</dbReference>
<proteinExistence type="predicted"/>
<organism evidence="2 3">
    <name type="scientific">Tangfeifania diversioriginum</name>
    <dbReference type="NCBI Taxonomy" id="1168035"/>
    <lineage>
        <taxon>Bacteria</taxon>
        <taxon>Pseudomonadati</taxon>
        <taxon>Bacteroidota</taxon>
        <taxon>Bacteroidia</taxon>
        <taxon>Marinilabiliales</taxon>
        <taxon>Prolixibacteraceae</taxon>
        <taxon>Tangfeifania</taxon>
    </lineage>
</organism>
<reference evidence="2 3" key="1">
    <citation type="submission" date="2016-11" db="EMBL/GenBank/DDBJ databases">
        <authorList>
            <person name="Jaros S."/>
            <person name="Januszkiewicz K."/>
            <person name="Wedrychowicz H."/>
        </authorList>
    </citation>
    <scope>NUCLEOTIDE SEQUENCE [LARGE SCALE GENOMIC DNA]</scope>
    <source>
        <strain evidence="2 3">DSM 27063</strain>
    </source>
</reference>
<dbReference type="AlphaFoldDB" id="A0A1M6LMM5"/>